<evidence type="ECO:0000256" key="1">
    <source>
        <dbReference type="SAM" id="Phobius"/>
    </source>
</evidence>
<protein>
    <recommendedName>
        <fullName evidence="4">Secreted protein</fullName>
    </recommendedName>
</protein>
<keyword evidence="1" id="KW-0472">Membrane</keyword>
<organism evidence="2 3">
    <name type="scientific">Sphingomonas insulae</name>
    <dbReference type="NCBI Taxonomy" id="424800"/>
    <lineage>
        <taxon>Bacteria</taxon>
        <taxon>Pseudomonadati</taxon>
        <taxon>Pseudomonadota</taxon>
        <taxon>Alphaproteobacteria</taxon>
        <taxon>Sphingomonadales</taxon>
        <taxon>Sphingomonadaceae</taxon>
        <taxon>Sphingomonas</taxon>
    </lineage>
</organism>
<sequence length="66" mass="7776">MGQRVEMITPTTSAWAAIASMLLAAVSNMRMEGLRCRRNIRQARYVNYCSFAQYYYMQSHMRFTQL</sequence>
<dbReference type="EMBL" id="BAAAES010000008">
    <property type="protein sequence ID" value="GAA0670637.1"/>
    <property type="molecule type" value="Genomic_DNA"/>
</dbReference>
<feature type="transmembrane region" description="Helical" evidence="1">
    <location>
        <begin position="12"/>
        <end position="31"/>
    </location>
</feature>
<keyword evidence="3" id="KW-1185">Reference proteome</keyword>
<comment type="caution">
    <text evidence="2">The sequence shown here is derived from an EMBL/GenBank/DDBJ whole genome shotgun (WGS) entry which is preliminary data.</text>
</comment>
<keyword evidence="1" id="KW-1133">Transmembrane helix</keyword>
<evidence type="ECO:0000313" key="2">
    <source>
        <dbReference type="EMBL" id="GAA0670637.1"/>
    </source>
</evidence>
<evidence type="ECO:0008006" key="4">
    <source>
        <dbReference type="Google" id="ProtNLM"/>
    </source>
</evidence>
<proteinExistence type="predicted"/>
<evidence type="ECO:0000313" key="3">
    <source>
        <dbReference type="Proteomes" id="UP001500238"/>
    </source>
</evidence>
<reference evidence="2 3" key="1">
    <citation type="journal article" date="2019" name="Int. J. Syst. Evol. Microbiol.">
        <title>The Global Catalogue of Microorganisms (GCM) 10K type strain sequencing project: providing services to taxonomists for standard genome sequencing and annotation.</title>
        <authorList>
            <consortium name="The Broad Institute Genomics Platform"/>
            <consortium name="The Broad Institute Genome Sequencing Center for Infectious Disease"/>
            <person name="Wu L."/>
            <person name="Ma J."/>
        </authorList>
    </citation>
    <scope>NUCLEOTIDE SEQUENCE [LARGE SCALE GENOMIC DNA]</scope>
    <source>
        <strain evidence="2 3">JCM 14603</strain>
    </source>
</reference>
<name>A0ABN1HWC5_9SPHN</name>
<dbReference type="Proteomes" id="UP001500238">
    <property type="component" value="Unassembled WGS sequence"/>
</dbReference>
<keyword evidence="1" id="KW-0812">Transmembrane</keyword>
<gene>
    <name evidence="2" type="ORF">GCM10009102_21760</name>
</gene>
<accession>A0ABN1HWC5</accession>